<evidence type="ECO:0000313" key="2">
    <source>
        <dbReference type="Proteomes" id="UP000555407"/>
    </source>
</evidence>
<reference evidence="1 2" key="1">
    <citation type="submission" date="2020-03" db="EMBL/GenBank/DDBJ databases">
        <title>Sequencing the genomes of 1000 actinobacteria strains.</title>
        <authorList>
            <person name="Klenk H.-P."/>
        </authorList>
    </citation>
    <scope>NUCLEOTIDE SEQUENCE [LARGE SCALE GENOMIC DNA]</scope>
    <source>
        <strain evidence="1 2">DSM 45490</strain>
    </source>
</reference>
<comment type="caution">
    <text evidence="1">The sequence shown here is derived from an EMBL/GenBank/DDBJ whole genome shotgun (WGS) entry which is preliminary data.</text>
</comment>
<sequence>MLEDREGAVADALTELAERIAGAAPRGWKRAELRGYAVGDGGSGHRGFRFAPDDLNEYGANDIDVHDGLCAVHTLLEATEHLTIELELEARGRFRAVLSEQLDRADDRGFRYLLDARSEPPQLDARRCTTDEAGDAGEAVALFHEYQRLLQAALELPEEPDLPPALPEQERREILDFALPRDLDALYAVADGDGGRGQFHGFGWLGLELLADLSAEHWWATRGWRQYVHRSFVKEFGPPSSIRRVSDHPRWIPFATDGFGDYLASTWHPGRTDGPAR</sequence>
<protein>
    <submittedName>
        <fullName evidence="1">Uncharacterized protein</fullName>
    </submittedName>
</protein>
<gene>
    <name evidence="1" type="ORF">BJY22_002818</name>
</gene>
<dbReference type="AlphaFoldDB" id="A0A7X5V9G1"/>
<dbReference type="RefSeq" id="WP_167206953.1">
    <property type="nucleotide sequence ID" value="NZ_JAASRO010000001.1"/>
</dbReference>
<proteinExistence type="predicted"/>
<dbReference type="EMBL" id="JAASRO010000001">
    <property type="protein sequence ID" value="NIK57101.1"/>
    <property type="molecule type" value="Genomic_DNA"/>
</dbReference>
<organism evidence="1 2">
    <name type="scientific">Kribbella shirazensis</name>
    <dbReference type="NCBI Taxonomy" id="1105143"/>
    <lineage>
        <taxon>Bacteria</taxon>
        <taxon>Bacillati</taxon>
        <taxon>Actinomycetota</taxon>
        <taxon>Actinomycetes</taxon>
        <taxon>Propionibacteriales</taxon>
        <taxon>Kribbellaceae</taxon>
        <taxon>Kribbella</taxon>
    </lineage>
</organism>
<dbReference type="Proteomes" id="UP000555407">
    <property type="component" value="Unassembled WGS sequence"/>
</dbReference>
<evidence type="ECO:0000313" key="1">
    <source>
        <dbReference type="EMBL" id="NIK57101.1"/>
    </source>
</evidence>
<name>A0A7X5V9G1_9ACTN</name>
<keyword evidence="2" id="KW-1185">Reference proteome</keyword>
<accession>A0A7X5V9G1</accession>